<evidence type="ECO:0000313" key="2">
    <source>
        <dbReference type="EMBL" id="KUK87521.1"/>
    </source>
</evidence>
<organism evidence="2 3">
    <name type="scientific">candidate division TA06 bacterium 34_109</name>
    <dbReference type="NCBI Taxonomy" id="1635277"/>
    <lineage>
        <taxon>Bacteria</taxon>
        <taxon>Bacteria division TA06</taxon>
    </lineage>
</organism>
<evidence type="ECO:0000259" key="1">
    <source>
        <dbReference type="Pfam" id="PF20094"/>
    </source>
</evidence>
<sequence>MKSKIFFFILFLLTLHLFSSFEDAIILSEINIDSIDNPSLGLNIDIPLKDIIFLKDSSKFISKIGVTFTFLKDNGNPIVTKSIDTSFTFDTFPSSFDTVVLKFRNINFMVPEEAAKISINIFDKQTDRSKSFLFKLDIPKIPKTGNYLNSFFILNGRYGAFFAKDTIKIETNLVKREEKNGSFNVMIVDQTERIVYKKKFPSYGIIDTISIFKELYGGKYKLKVEYIEDNRIKNFLTKDILIKFSFMNSESEFQDILNALSYIAKWDELDRLKKAPKEKREEEWNRFWIKQISEPLITTNISYLEFMERYNYSNKNFSGYKKGYRTDFGRIYIMYGKPDEIERHPFDKDSKPYEIWYYYSNNIHFIFVDVNGYGEYVLQNYLEQLR</sequence>
<comment type="caution">
    <text evidence="2">The sequence shown here is derived from an EMBL/GenBank/DDBJ whole genome shotgun (WGS) entry which is preliminary data.</text>
</comment>
<dbReference type="NCBIfam" id="TIGR04514">
    <property type="entry name" value="GWxTD_dom"/>
    <property type="match status" value="1"/>
</dbReference>
<feature type="domain" description="GWxTD" evidence="1">
    <location>
        <begin position="251"/>
        <end position="371"/>
    </location>
</feature>
<dbReference type="InterPro" id="IPR030959">
    <property type="entry name" value="GWxTD_dom"/>
</dbReference>
<dbReference type="AlphaFoldDB" id="A0A117M6S7"/>
<proteinExistence type="predicted"/>
<dbReference type="Pfam" id="PF20094">
    <property type="entry name" value="GWxTD_dom"/>
    <property type="match status" value="1"/>
</dbReference>
<name>A0A117M6S7_UNCT6</name>
<gene>
    <name evidence="2" type="ORF">XE03_0688</name>
</gene>
<dbReference type="Proteomes" id="UP000053467">
    <property type="component" value="Unassembled WGS sequence"/>
</dbReference>
<evidence type="ECO:0000313" key="3">
    <source>
        <dbReference type="Proteomes" id="UP000053467"/>
    </source>
</evidence>
<reference evidence="3" key="1">
    <citation type="journal article" date="2015" name="MBio">
        <title>Genome-Resolved Metagenomic Analysis Reveals Roles for Candidate Phyla and Other Microbial Community Members in Biogeochemical Transformations in Oil Reservoirs.</title>
        <authorList>
            <person name="Hu P."/>
            <person name="Tom L."/>
            <person name="Singh A."/>
            <person name="Thomas B.C."/>
            <person name="Baker B.J."/>
            <person name="Piceno Y.M."/>
            <person name="Andersen G.L."/>
            <person name="Banfield J.F."/>
        </authorList>
    </citation>
    <scope>NUCLEOTIDE SEQUENCE [LARGE SCALE GENOMIC DNA]</scope>
</reference>
<accession>A0A117M6S7</accession>
<dbReference type="EMBL" id="LGGX01000004">
    <property type="protein sequence ID" value="KUK87521.1"/>
    <property type="molecule type" value="Genomic_DNA"/>
</dbReference>
<protein>
    <recommendedName>
        <fullName evidence="1">GWxTD domain-containing protein</fullName>
    </recommendedName>
</protein>